<evidence type="ECO:0000313" key="1">
    <source>
        <dbReference type="EMBL" id="MEC0244089.1"/>
    </source>
</evidence>
<gene>
    <name evidence="1" type="ORF">P4H66_30200</name>
</gene>
<organism evidence="1 2">
    <name type="scientific">Paenibacillus dokdonensis</name>
    <dbReference type="NCBI Taxonomy" id="2567944"/>
    <lineage>
        <taxon>Bacteria</taxon>
        <taxon>Bacillati</taxon>
        <taxon>Bacillota</taxon>
        <taxon>Bacilli</taxon>
        <taxon>Bacillales</taxon>
        <taxon>Paenibacillaceae</taxon>
        <taxon>Paenibacillus</taxon>
    </lineage>
</organism>
<reference evidence="1 2" key="1">
    <citation type="submission" date="2023-03" db="EMBL/GenBank/DDBJ databases">
        <title>Bacillus Genome Sequencing.</title>
        <authorList>
            <person name="Dunlap C."/>
        </authorList>
    </citation>
    <scope>NUCLEOTIDE SEQUENCE [LARGE SCALE GENOMIC DNA]</scope>
    <source>
        <strain evidence="1 2">BD-525</strain>
    </source>
</reference>
<keyword evidence="2" id="KW-1185">Reference proteome</keyword>
<proteinExistence type="predicted"/>
<comment type="caution">
    <text evidence="1">The sequence shown here is derived from an EMBL/GenBank/DDBJ whole genome shotgun (WGS) entry which is preliminary data.</text>
</comment>
<evidence type="ECO:0000313" key="2">
    <source>
        <dbReference type="Proteomes" id="UP001344632"/>
    </source>
</evidence>
<name>A0ABU6GWN2_9BACL</name>
<sequence length="93" mass="10759">MILSEKQQDVLEQAHRHGGKLVRWKQGGYWTYAAALPEHEDPSMEASDLEWCCTTNTIFALVRRGYMIMEDWRNCSLIMDNSSQVHSAANEDR</sequence>
<accession>A0ABU6GWN2</accession>
<dbReference type="EMBL" id="JARLKZ010000033">
    <property type="protein sequence ID" value="MEC0244089.1"/>
    <property type="molecule type" value="Genomic_DNA"/>
</dbReference>
<dbReference type="Proteomes" id="UP001344632">
    <property type="component" value="Unassembled WGS sequence"/>
</dbReference>
<dbReference type="RefSeq" id="WP_326091731.1">
    <property type="nucleotide sequence ID" value="NZ_JARLKZ010000033.1"/>
</dbReference>
<protein>
    <submittedName>
        <fullName evidence="1">Uncharacterized protein</fullName>
    </submittedName>
</protein>